<feature type="transmembrane region" description="Helical" evidence="1">
    <location>
        <begin position="81"/>
        <end position="100"/>
    </location>
</feature>
<dbReference type="RefSeq" id="WP_117442705.1">
    <property type="nucleotide sequence ID" value="NZ_JAJFEN010000068.1"/>
</dbReference>
<dbReference type="InterPro" id="IPR005325">
    <property type="entry name" value="DUF308_memb"/>
</dbReference>
<feature type="transmembrane region" description="Helical" evidence="1">
    <location>
        <begin position="25"/>
        <end position="45"/>
    </location>
</feature>
<dbReference type="EMBL" id="QVEV01000009">
    <property type="protein sequence ID" value="RGC16238.1"/>
    <property type="molecule type" value="Genomic_DNA"/>
</dbReference>
<dbReference type="Pfam" id="PF03729">
    <property type="entry name" value="DUF308"/>
    <property type="match status" value="1"/>
</dbReference>
<dbReference type="PANTHER" id="PTHR34989:SF1">
    <property type="entry name" value="PROTEIN HDED"/>
    <property type="match status" value="1"/>
</dbReference>
<keyword evidence="1" id="KW-1133">Transmembrane helix</keyword>
<accession>A0A3E2VZ15</accession>
<proteinExistence type="predicted"/>
<gene>
    <name evidence="2" type="ORF">DXA38_07890</name>
</gene>
<dbReference type="AlphaFoldDB" id="A0A3E2VZ15"/>
<sequence length="200" mass="21842">MLKQSRDFVRVFSENWNRKLKSVRLLGAAVGVCMLVCAVLCMQAPSPMQKALKIAAALVIIALGMYQLVDYYYMPILLRDAGTLINAVLNTVIGMLLMFSPEGITVSVFAYMFGFVLLIFGINKITFANKLHFFGILDYGWVIAGGVLNILAAAAFLILPLVSLVVLQTVLAGYLAIGGITLLVDVITMKNMKVEATQEQ</sequence>
<protein>
    <submittedName>
        <fullName evidence="2">DUF308 domain-containing protein</fullName>
    </submittedName>
</protein>
<name>A0A3E2VZ15_CLOIN</name>
<evidence type="ECO:0000313" key="3">
    <source>
        <dbReference type="Proteomes" id="UP000260025"/>
    </source>
</evidence>
<dbReference type="InterPro" id="IPR052712">
    <property type="entry name" value="Acid_resist_chaperone_HdeD"/>
</dbReference>
<organism evidence="2 3">
    <name type="scientific">Clostridium innocuum</name>
    <dbReference type="NCBI Taxonomy" id="1522"/>
    <lineage>
        <taxon>Bacteria</taxon>
        <taxon>Bacillati</taxon>
        <taxon>Bacillota</taxon>
        <taxon>Clostridia</taxon>
        <taxon>Eubacteriales</taxon>
        <taxon>Clostridiaceae</taxon>
        <taxon>Clostridium</taxon>
    </lineage>
</organism>
<feature type="transmembrane region" description="Helical" evidence="1">
    <location>
        <begin position="106"/>
        <end position="127"/>
    </location>
</feature>
<evidence type="ECO:0000256" key="1">
    <source>
        <dbReference type="SAM" id="Phobius"/>
    </source>
</evidence>
<dbReference type="Proteomes" id="UP000260025">
    <property type="component" value="Unassembled WGS sequence"/>
</dbReference>
<feature type="transmembrane region" description="Helical" evidence="1">
    <location>
        <begin position="165"/>
        <end position="184"/>
    </location>
</feature>
<dbReference type="GO" id="GO:0005886">
    <property type="term" value="C:plasma membrane"/>
    <property type="evidence" value="ECO:0007669"/>
    <property type="project" value="TreeGrafter"/>
</dbReference>
<keyword evidence="1" id="KW-0812">Transmembrane</keyword>
<feature type="transmembrane region" description="Helical" evidence="1">
    <location>
        <begin position="139"/>
        <end position="159"/>
    </location>
</feature>
<dbReference type="PANTHER" id="PTHR34989">
    <property type="entry name" value="PROTEIN HDED"/>
    <property type="match status" value="1"/>
</dbReference>
<keyword evidence="1" id="KW-0472">Membrane</keyword>
<feature type="transmembrane region" description="Helical" evidence="1">
    <location>
        <begin position="51"/>
        <end position="69"/>
    </location>
</feature>
<evidence type="ECO:0000313" key="2">
    <source>
        <dbReference type="EMBL" id="RGC16238.1"/>
    </source>
</evidence>
<comment type="caution">
    <text evidence="2">The sequence shown here is derived from an EMBL/GenBank/DDBJ whole genome shotgun (WGS) entry which is preliminary data.</text>
</comment>
<reference evidence="2 3" key="1">
    <citation type="submission" date="2018-08" db="EMBL/GenBank/DDBJ databases">
        <title>A genome reference for cultivated species of the human gut microbiota.</title>
        <authorList>
            <person name="Zou Y."/>
            <person name="Xue W."/>
            <person name="Luo G."/>
        </authorList>
    </citation>
    <scope>NUCLEOTIDE SEQUENCE [LARGE SCALE GENOMIC DNA]</scope>
    <source>
        <strain evidence="2 3">OF01-2LB</strain>
    </source>
</reference>
<dbReference type="OrthoDB" id="3191997at2"/>